<keyword evidence="8" id="KW-1015">Disulfide bond</keyword>
<evidence type="ECO:0000256" key="7">
    <source>
        <dbReference type="ARBA" id="ARBA00022837"/>
    </source>
</evidence>
<sequence length="400" mass="43993">MSNPESQVDFGHRAVHLSAVFSKQIVELYYRRKAKFNYWIGCSSGGKQGMKSAQTYPEDFDGVVAGAPAQWWSRLNGFAIHVNMLNSDSSKPGAIIPTSFFQILYREVTSQCDGLDGVHDGIIANPRRCKPDLARVACKSPSRSPFVDSITCLSDEQVDTLAGIYQNWTSISGDLLHPTAEPGSEFGWELSVSGIPVAIARDYFSYQVLNKTSSFNLQVNETRLQQLTAIADGTDPGQINAINPNLEPFFRRGGKLMHYHGWADPLIPAGTSVWYYEHVRDYFKREDVGKGYRLFMLPGVGHCGGGPGANAFGGAGQKGITRGGQGQSHVFDARHDMILATMAWVEKDVPPESLVGVKYVNDNVTLGTEFNRLFCPYPQEAIYKGGDVNSTKGYSCRLPN</sequence>
<evidence type="ECO:0000256" key="8">
    <source>
        <dbReference type="ARBA" id="ARBA00023157"/>
    </source>
</evidence>
<accession>A0A8H3ALH7</accession>
<keyword evidence="6 10" id="KW-0378">Hydrolase</keyword>
<protein>
    <recommendedName>
        <fullName evidence="10">Carboxylic ester hydrolase</fullName>
        <ecNumber evidence="10">3.1.1.-</ecNumber>
    </recommendedName>
</protein>
<dbReference type="EMBL" id="CAJMWY010000314">
    <property type="protein sequence ID" value="CAE6427739.1"/>
    <property type="molecule type" value="Genomic_DNA"/>
</dbReference>
<evidence type="ECO:0000256" key="10">
    <source>
        <dbReference type="RuleBase" id="RU361238"/>
    </source>
</evidence>
<evidence type="ECO:0000256" key="3">
    <source>
        <dbReference type="ARBA" id="ARBA00022651"/>
    </source>
</evidence>
<dbReference type="GO" id="GO:0045493">
    <property type="term" value="P:xylan catabolic process"/>
    <property type="evidence" value="ECO:0007669"/>
    <property type="project" value="UniProtKB-KW"/>
</dbReference>
<keyword evidence="3" id="KW-0624">Polysaccharide degradation</keyword>
<evidence type="ECO:0000313" key="11">
    <source>
        <dbReference type="EMBL" id="CAE6427739.1"/>
    </source>
</evidence>
<gene>
    <name evidence="11" type="ORF">RDB_LOCUS22130</name>
</gene>
<dbReference type="InterPro" id="IPR011118">
    <property type="entry name" value="Tannase/feruloyl_esterase"/>
</dbReference>
<keyword evidence="7" id="KW-0106">Calcium</keyword>
<comment type="similarity">
    <text evidence="1 10">Belongs to the tannase family.</text>
</comment>
<dbReference type="GO" id="GO:0030600">
    <property type="term" value="F:feruloyl esterase activity"/>
    <property type="evidence" value="ECO:0007669"/>
    <property type="project" value="UniProtKB-EC"/>
</dbReference>
<dbReference type="Proteomes" id="UP000663861">
    <property type="component" value="Unassembled WGS sequence"/>
</dbReference>
<dbReference type="Pfam" id="PF07519">
    <property type="entry name" value="Tannase"/>
    <property type="match status" value="1"/>
</dbReference>
<evidence type="ECO:0000256" key="2">
    <source>
        <dbReference type="ARBA" id="ARBA00022487"/>
    </source>
</evidence>
<evidence type="ECO:0000256" key="9">
    <source>
        <dbReference type="ARBA" id="ARBA00034075"/>
    </source>
</evidence>
<evidence type="ECO:0000256" key="6">
    <source>
        <dbReference type="ARBA" id="ARBA00022801"/>
    </source>
</evidence>
<name>A0A8H3ALH7_9AGAM</name>
<keyword evidence="4" id="KW-0479">Metal-binding</keyword>
<evidence type="ECO:0000256" key="4">
    <source>
        <dbReference type="ARBA" id="ARBA00022723"/>
    </source>
</evidence>
<comment type="caution">
    <text evidence="11">The sequence shown here is derived from an EMBL/GenBank/DDBJ whole genome shotgun (WGS) entry which is preliminary data.</text>
</comment>
<evidence type="ECO:0000313" key="12">
    <source>
        <dbReference type="Proteomes" id="UP000663861"/>
    </source>
</evidence>
<evidence type="ECO:0000256" key="1">
    <source>
        <dbReference type="ARBA" id="ARBA00006249"/>
    </source>
</evidence>
<dbReference type="PANTHER" id="PTHR33938">
    <property type="entry name" value="FERULOYL ESTERASE B-RELATED"/>
    <property type="match status" value="1"/>
</dbReference>
<evidence type="ECO:0000256" key="5">
    <source>
        <dbReference type="ARBA" id="ARBA00022729"/>
    </source>
</evidence>
<comment type="catalytic activity">
    <reaction evidence="9">
        <text>feruloyl-polysaccharide + H2O = ferulate + polysaccharide.</text>
        <dbReference type="EC" id="3.1.1.73"/>
    </reaction>
</comment>
<organism evidence="11 12">
    <name type="scientific">Rhizoctonia solani</name>
    <dbReference type="NCBI Taxonomy" id="456999"/>
    <lineage>
        <taxon>Eukaryota</taxon>
        <taxon>Fungi</taxon>
        <taxon>Dikarya</taxon>
        <taxon>Basidiomycota</taxon>
        <taxon>Agaricomycotina</taxon>
        <taxon>Agaricomycetes</taxon>
        <taxon>Cantharellales</taxon>
        <taxon>Ceratobasidiaceae</taxon>
        <taxon>Rhizoctonia</taxon>
    </lineage>
</organism>
<keyword evidence="3" id="KW-0119">Carbohydrate metabolism</keyword>
<dbReference type="GO" id="GO:0046872">
    <property type="term" value="F:metal ion binding"/>
    <property type="evidence" value="ECO:0007669"/>
    <property type="project" value="UniProtKB-KW"/>
</dbReference>
<dbReference type="AlphaFoldDB" id="A0A8H3ALH7"/>
<dbReference type="InterPro" id="IPR029058">
    <property type="entry name" value="AB_hydrolase_fold"/>
</dbReference>
<dbReference type="SUPFAM" id="SSF53474">
    <property type="entry name" value="alpha/beta-Hydrolases"/>
    <property type="match status" value="1"/>
</dbReference>
<keyword evidence="5" id="KW-0732">Signal</keyword>
<dbReference type="EC" id="3.1.1.-" evidence="10"/>
<keyword evidence="2" id="KW-0719">Serine esterase</keyword>
<keyword evidence="3" id="KW-0858">Xylan degradation</keyword>
<dbReference type="PANTHER" id="PTHR33938:SF15">
    <property type="entry name" value="FERULOYL ESTERASE B-RELATED"/>
    <property type="match status" value="1"/>
</dbReference>
<proteinExistence type="inferred from homology"/>
<reference evidence="11" key="1">
    <citation type="submission" date="2021-01" db="EMBL/GenBank/DDBJ databases">
        <authorList>
            <person name="Kaushik A."/>
        </authorList>
    </citation>
    <scope>NUCLEOTIDE SEQUENCE</scope>
    <source>
        <strain evidence="11">AG4-RS23</strain>
    </source>
</reference>